<evidence type="ECO:0000259" key="5">
    <source>
        <dbReference type="PROSITE" id="PS52015"/>
    </source>
</evidence>
<protein>
    <recommendedName>
        <fullName evidence="5">TonB C-terminal domain-containing protein</fullName>
    </recommendedName>
</protein>
<dbReference type="Gene3D" id="3.30.1150.10">
    <property type="match status" value="1"/>
</dbReference>
<dbReference type="Pfam" id="PF03544">
    <property type="entry name" value="TonB_C"/>
    <property type="match status" value="1"/>
</dbReference>
<keyword evidence="2" id="KW-0812">Transmembrane</keyword>
<proteinExistence type="predicted"/>
<dbReference type="GO" id="GO:0016020">
    <property type="term" value="C:membrane"/>
    <property type="evidence" value="ECO:0007669"/>
    <property type="project" value="UniProtKB-SubCell"/>
</dbReference>
<dbReference type="NCBIfam" id="TIGR01352">
    <property type="entry name" value="tonB_Cterm"/>
    <property type="match status" value="1"/>
</dbReference>
<keyword evidence="7" id="KW-1185">Reference proteome</keyword>
<keyword evidence="4" id="KW-0472">Membrane</keyword>
<comment type="caution">
    <text evidence="6">The sequence shown here is derived from an EMBL/GenBank/DDBJ whole genome shotgun (WGS) entry which is preliminary data.</text>
</comment>
<dbReference type="SUPFAM" id="SSF74653">
    <property type="entry name" value="TolA/TonB C-terminal domain"/>
    <property type="match status" value="1"/>
</dbReference>
<gene>
    <name evidence="6" type="ORF">OICFNHDK_3551</name>
</gene>
<keyword evidence="3" id="KW-1133">Transmembrane helix</keyword>
<accession>A0AAV4ZAJ7</accession>
<evidence type="ECO:0000313" key="6">
    <source>
        <dbReference type="EMBL" id="GJD41073.1"/>
    </source>
</evidence>
<comment type="subcellular location">
    <subcellularLocation>
        <location evidence="1">Membrane</location>
        <topology evidence="1">Single-pass membrane protein</topology>
    </subcellularLocation>
</comment>
<evidence type="ECO:0000256" key="2">
    <source>
        <dbReference type="ARBA" id="ARBA00022692"/>
    </source>
</evidence>
<dbReference type="InterPro" id="IPR006260">
    <property type="entry name" value="TonB/TolA_C"/>
</dbReference>
<organism evidence="6 7">
    <name type="scientific">Methylobacterium bullatum</name>
    <dbReference type="NCBI Taxonomy" id="570505"/>
    <lineage>
        <taxon>Bacteria</taxon>
        <taxon>Pseudomonadati</taxon>
        <taxon>Pseudomonadota</taxon>
        <taxon>Alphaproteobacteria</taxon>
        <taxon>Hyphomicrobiales</taxon>
        <taxon>Methylobacteriaceae</taxon>
        <taxon>Methylobacterium</taxon>
    </lineage>
</organism>
<evidence type="ECO:0000256" key="4">
    <source>
        <dbReference type="ARBA" id="ARBA00023136"/>
    </source>
</evidence>
<dbReference type="EMBL" id="BPQF01000018">
    <property type="protein sequence ID" value="GJD41073.1"/>
    <property type="molecule type" value="Genomic_DNA"/>
</dbReference>
<evidence type="ECO:0000256" key="3">
    <source>
        <dbReference type="ARBA" id="ARBA00022989"/>
    </source>
</evidence>
<dbReference type="GO" id="GO:0055085">
    <property type="term" value="P:transmembrane transport"/>
    <property type="evidence" value="ECO:0007669"/>
    <property type="project" value="InterPro"/>
</dbReference>
<feature type="domain" description="TonB C-terminal" evidence="5">
    <location>
        <begin position="37"/>
        <end position="130"/>
    </location>
</feature>
<reference evidence="6" key="1">
    <citation type="journal article" date="2016" name="Front. Microbiol.">
        <title>Genome Sequence of the Piezophilic, Mesophilic Sulfate-Reducing Bacterium Desulfovibrio indicus J2T.</title>
        <authorList>
            <person name="Cao J."/>
            <person name="Maignien L."/>
            <person name="Shao Z."/>
            <person name="Alain K."/>
            <person name="Jebbar M."/>
        </authorList>
    </citation>
    <scope>NUCLEOTIDE SEQUENCE</scope>
    <source>
        <strain evidence="6">DSM 21893</strain>
    </source>
</reference>
<reference evidence="6" key="2">
    <citation type="submission" date="2021-08" db="EMBL/GenBank/DDBJ databases">
        <authorList>
            <person name="Tani A."/>
            <person name="Ola A."/>
            <person name="Ogura Y."/>
            <person name="Katsura K."/>
            <person name="Hayashi T."/>
        </authorList>
    </citation>
    <scope>NUCLEOTIDE SEQUENCE</scope>
    <source>
        <strain evidence="6">DSM 21893</strain>
    </source>
</reference>
<dbReference type="PROSITE" id="PS52015">
    <property type="entry name" value="TONB_CTD"/>
    <property type="match status" value="1"/>
</dbReference>
<name>A0AAV4ZAJ7_9HYPH</name>
<dbReference type="RefSeq" id="WP_056140272.1">
    <property type="nucleotide sequence ID" value="NZ_BPQF01000018.1"/>
</dbReference>
<dbReference type="Proteomes" id="UP001055307">
    <property type="component" value="Unassembled WGS sequence"/>
</dbReference>
<dbReference type="InterPro" id="IPR037682">
    <property type="entry name" value="TonB_C"/>
</dbReference>
<evidence type="ECO:0000256" key="1">
    <source>
        <dbReference type="ARBA" id="ARBA00004167"/>
    </source>
</evidence>
<sequence>MSKLYVLRIAVAICLIFVSIPSSFAWRLDPDQFSGPMREYQIELAKIILVRARNTGYRSQFSGMTTVMFTINRSGIIEEFHIKESSGSPYIDSLAKEILRVGARYIPFPEGAPMSHMVITVPIRFVRHPR</sequence>
<evidence type="ECO:0000313" key="7">
    <source>
        <dbReference type="Proteomes" id="UP001055307"/>
    </source>
</evidence>
<dbReference type="AlphaFoldDB" id="A0AAV4ZAJ7"/>